<dbReference type="RefSeq" id="WP_091544718.1">
    <property type="nucleotide sequence ID" value="NZ_FONY01000015.1"/>
</dbReference>
<evidence type="ECO:0000313" key="2">
    <source>
        <dbReference type="Proteomes" id="UP000199513"/>
    </source>
</evidence>
<name>A0A1I2FXA7_9BACT</name>
<sequence length="78" mass="8540">MKSKLKKIGIVALLLVTGSQEQVMKMFGESAAPVSNEVKAQTYVPQNFWQFYYCTTPKGRVGGECASWGNCLSQQSCG</sequence>
<dbReference type="AlphaFoldDB" id="A0A1I2FXA7"/>
<gene>
    <name evidence="1" type="ORF">SAMN04488541_101599</name>
</gene>
<evidence type="ECO:0000313" key="1">
    <source>
        <dbReference type="EMBL" id="SFF09437.1"/>
    </source>
</evidence>
<proteinExistence type="predicted"/>
<dbReference type="STRING" id="1003.SAMN04488541_101599"/>
<dbReference type="Proteomes" id="UP000199513">
    <property type="component" value="Unassembled WGS sequence"/>
</dbReference>
<accession>A0A1I2FXA7</accession>
<keyword evidence="2" id="KW-1185">Reference proteome</keyword>
<dbReference type="EMBL" id="FONY01000015">
    <property type="protein sequence ID" value="SFF09437.1"/>
    <property type="molecule type" value="Genomic_DNA"/>
</dbReference>
<organism evidence="1 2">
    <name type="scientific">Thermoflexibacter ruber</name>
    <dbReference type="NCBI Taxonomy" id="1003"/>
    <lineage>
        <taxon>Bacteria</taxon>
        <taxon>Pseudomonadati</taxon>
        <taxon>Bacteroidota</taxon>
        <taxon>Cytophagia</taxon>
        <taxon>Cytophagales</taxon>
        <taxon>Thermoflexibacteraceae</taxon>
        <taxon>Thermoflexibacter</taxon>
    </lineage>
</organism>
<reference evidence="1 2" key="1">
    <citation type="submission" date="2016-10" db="EMBL/GenBank/DDBJ databases">
        <authorList>
            <person name="de Groot N.N."/>
        </authorList>
    </citation>
    <scope>NUCLEOTIDE SEQUENCE [LARGE SCALE GENOMIC DNA]</scope>
    <source>
        <strain>GEY</strain>
        <strain evidence="2">DSM 9560</strain>
    </source>
</reference>
<protein>
    <submittedName>
        <fullName evidence="1">Uncharacterized protein</fullName>
    </submittedName>
</protein>